<gene>
    <name evidence="2" type="ORF">LCGC14_1779600</name>
</gene>
<dbReference type="Gene3D" id="1.20.1290.10">
    <property type="entry name" value="AhpD-like"/>
    <property type="match status" value="1"/>
</dbReference>
<dbReference type="InterPro" id="IPR010195">
    <property type="entry name" value="Uncharacterised_peroxidase-rel"/>
</dbReference>
<dbReference type="InterPro" id="IPR004675">
    <property type="entry name" value="AhpD_core"/>
</dbReference>
<proteinExistence type="predicted"/>
<feature type="domain" description="Carboxymuconolactone decarboxylase-like" evidence="1">
    <location>
        <begin position="44"/>
        <end position="122"/>
    </location>
</feature>
<dbReference type="NCBIfam" id="TIGR00778">
    <property type="entry name" value="ahpD_dom"/>
    <property type="match status" value="1"/>
</dbReference>
<dbReference type="GO" id="GO:0051920">
    <property type="term" value="F:peroxiredoxin activity"/>
    <property type="evidence" value="ECO:0007669"/>
    <property type="project" value="InterPro"/>
</dbReference>
<protein>
    <recommendedName>
        <fullName evidence="1">Carboxymuconolactone decarboxylase-like domain-containing protein</fullName>
    </recommendedName>
</protein>
<sequence length="176" mass="19728">MSRIRSVETTQMTKKTESILEEIKKAFGMVPNLFKTYTHCPPLLEANWNKVKAMMMQGNLSRKLKESIAVLVSKDNSCAYCVSAHTAALKSIGISDDEIRAIEQDLARADFSAKEKALIDFARRANLEPLKISDTDFQSLRRTGASDAEIIEALGVMEIFTAFNKFLDSLQIDIDF</sequence>
<dbReference type="Pfam" id="PF02627">
    <property type="entry name" value="CMD"/>
    <property type="match status" value="1"/>
</dbReference>
<reference evidence="2" key="1">
    <citation type="journal article" date="2015" name="Nature">
        <title>Complex archaea that bridge the gap between prokaryotes and eukaryotes.</title>
        <authorList>
            <person name="Spang A."/>
            <person name="Saw J.H."/>
            <person name="Jorgensen S.L."/>
            <person name="Zaremba-Niedzwiedzka K."/>
            <person name="Martijn J."/>
            <person name="Lind A.E."/>
            <person name="van Eijk R."/>
            <person name="Schleper C."/>
            <person name="Guy L."/>
            <person name="Ettema T.J."/>
        </authorList>
    </citation>
    <scope>NUCLEOTIDE SEQUENCE</scope>
</reference>
<name>A0A0F9HIF5_9ZZZZ</name>
<evidence type="ECO:0000313" key="2">
    <source>
        <dbReference type="EMBL" id="KKM02922.1"/>
    </source>
</evidence>
<dbReference type="AlphaFoldDB" id="A0A0F9HIF5"/>
<dbReference type="PANTHER" id="PTHR35446">
    <property type="entry name" value="SI:CH211-175M2.5"/>
    <property type="match status" value="1"/>
</dbReference>
<evidence type="ECO:0000259" key="1">
    <source>
        <dbReference type="Pfam" id="PF02627"/>
    </source>
</evidence>
<organism evidence="2">
    <name type="scientific">marine sediment metagenome</name>
    <dbReference type="NCBI Taxonomy" id="412755"/>
    <lineage>
        <taxon>unclassified sequences</taxon>
        <taxon>metagenomes</taxon>
        <taxon>ecological metagenomes</taxon>
    </lineage>
</organism>
<dbReference type="EMBL" id="LAZR01016806">
    <property type="protein sequence ID" value="KKM02922.1"/>
    <property type="molecule type" value="Genomic_DNA"/>
</dbReference>
<comment type="caution">
    <text evidence="2">The sequence shown here is derived from an EMBL/GenBank/DDBJ whole genome shotgun (WGS) entry which is preliminary data.</text>
</comment>
<dbReference type="NCBIfam" id="TIGR01926">
    <property type="entry name" value="peroxid_rel"/>
    <property type="match status" value="1"/>
</dbReference>
<dbReference type="InterPro" id="IPR029032">
    <property type="entry name" value="AhpD-like"/>
</dbReference>
<accession>A0A0F9HIF5</accession>
<dbReference type="SUPFAM" id="SSF69118">
    <property type="entry name" value="AhpD-like"/>
    <property type="match status" value="1"/>
</dbReference>
<dbReference type="InterPro" id="IPR003779">
    <property type="entry name" value="CMD-like"/>
</dbReference>
<dbReference type="PANTHER" id="PTHR35446:SF2">
    <property type="entry name" value="CARBOXYMUCONOLACTONE DECARBOXYLASE-LIKE DOMAIN-CONTAINING PROTEIN"/>
    <property type="match status" value="1"/>
</dbReference>